<dbReference type="Proteomes" id="UP000070353">
    <property type="component" value="Unassembled WGS sequence"/>
</dbReference>
<dbReference type="InterPro" id="IPR040802">
    <property type="entry name" value="PgdA_N"/>
</dbReference>
<feature type="transmembrane region" description="Helical" evidence="12">
    <location>
        <begin position="51"/>
        <end position="72"/>
    </location>
</feature>
<dbReference type="Gene3D" id="3.30.565.50">
    <property type="match status" value="1"/>
</dbReference>
<keyword evidence="2" id="KW-1003">Cell membrane</keyword>
<dbReference type="GO" id="GO:0016810">
    <property type="term" value="F:hydrolase activity, acting on carbon-nitrogen (but not peptide) bonds"/>
    <property type="evidence" value="ECO:0007669"/>
    <property type="project" value="InterPro"/>
</dbReference>
<dbReference type="Gene3D" id="3.90.640.30">
    <property type="match status" value="1"/>
</dbReference>
<evidence type="ECO:0000259" key="13">
    <source>
        <dbReference type="PROSITE" id="PS51677"/>
    </source>
</evidence>
<sequence length="497" mass="56537">MKSLDTSKLFYFSKKKSEFLFIIEIIALICYDGNMKKNRAKRVSHDKKRSILLAFVGILGTATILLGSAIGYKLLQKQSYEQKIEALKSEKDQQFNSGSQRGHFRKGQAEVIAYYPLQGEEVIASVREKINQDIKEKLEDKEDLVFYYTEQLDQVLKGVLARNISKQVYDLSAAKVEEKEKTSLGKVFLTEDGKTFDLSRLFKDASKAKELLLSQIKSTLEDKKLDQTKIDQVLKNFTDQDLASWSFDYKDSQIILYPANPGETLEEIALPISSFFDVLESSYLLEKDAELYQAYFAQKDKKVVALTFDDGPNPSTTTQALDTLAKYKVKATFFVLGKNIAGNEDILKRMKSEGHVVANHSWSHPVLSQLSLEDAKKQITDTEDLLTQVLGSSSKLMRPPYGAITDDIRNSLDLSFIMWDVDSLDWKSKNEAAILTEIQRQVRNGSIVLMHDIHGPSVNSLPSIIEYLKEQGYTFVTVPEMLNSRLKAHEMYYDRDQ</sequence>
<evidence type="ECO:0000256" key="7">
    <source>
        <dbReference type="ARBA" id="ARBA00023136"/>
    </source>
</evidence>
<gene>
    <name evidence="14" type="ORF">SORDD24_01237</name>
</gene>
<dbReference type="InterPro" id="IPR011330">
    <property type="entry name" value="Glyco_hydro/deAcase_b/a-brl"/>
</dbReference>
<organism evidence="14 15">
    <name type="scientific">Streptococcus oralis</name>
    <dbReference type="NCBI Taxonomy" id="1303"/>
    <lineage>
        <taxon>Bacteria</taxon>
        <taxon>Bacillati</taxon>
        <taxon>Bacillota</taxon>
        <taxon>Bacilli</taxon>
        <taxon>Lactobacillales</taxon>
        <taxon>Streptococcaceae</taxon>
        <taxon>Streptococcus</taxon>
    </lineage>
</organism>
<dbReference type="InterPro" id="IPR050248">
    <property type="entry name" value="Polysacc_deacetylase_ArnD"/>
</dbReference>
<feature type="active site" description="Proton donor" evidence="8">
    <location>
        <position position="451"/>
    </location>
</feature>
<keyword evidence="4 10" id="KW-0479">Metal-binding</keyword>
<evidence type="ECO:0000256" key="1">
    <source>
        <dbReference type="ARBA" id="ARBA00004162"/>
    </source>
</evidence>
<dbReference type="Gene3D" id="3.20.20.370">
    <property type="entry name" value="Glycoside hydrolase/deacetylase"/>
    <property type="match status" value="1"/>
</dbReference>
<feature type="active site" description="Proton acceptor" evidence="8">
    <location>
        <position position="309"/>
    </location>
</feature>
<evidence type="ECO:0000256" key="4">
    <source>
        <dbReference type="ARBA" id="ARBA00022723"/>
    </source>
</evidence>
<evidence type="ECO:0000313" key="15">
    <source>
        <dbReference type="Proteomes" id="UP000070353"/>
    </source>
</evidence>
<dbReference type="Pfam" id="PF01522">
    <property type="entry name" value="Polysacc_deac_1"/>
    <property type="match status" value="1"/>
</dbReference>
<proteinExistence type="predicted"/>
<comment type="subcellular location">
    <subcellularLocation>
        <location evidence="1">Cell membrane</location>
        <topology evidence="1">Single-pass membrane protein</topology>
    </subcellularLocation>
</comment>
<evidence type="ECO:0000256" key="8">
    <source>
        <dbReference type="PIRSR" id="PIRSR037479-1"/>
    </source>
</evidence>
<dbReference type="GO" id="GO:0046872">
    <property type="term" value="F:metal ion binding"/>
    <property type="evidence" value="ECO:0007669"/>
    <property type="project" value="UniProtKB-KW"/>
</dbReference>
<keyword evidence="10" id="KW-0862">Zinc</keyword>
<name>A0A139QPW5_STROR</name>
<evidence type="ECO:0000256" key="11">
    <source>
        <dbReference type="PIRSR" id="PIRSR037479-4"/>
    </source>
</evidence>
<reference evidence="14 15" key="1">
    <citation type="submission" date="2016-01" db="EMBL/GenBank/DDBJ databases">
        <title>Highly variable Streptococcus oralis are common among viridans streptococci isolated from primates.</title>
        <authorList>
            <person name="Denapaite D."/>
            <person name="Rieger M."/>
            <person name="Koendgen S."/>
            <person name="Brueckner R."/>
            <person name="Ochigava I."/>
            <person name="Kappeler P."/>
            <person name="Maetz-Rensing K."/>
            <person name="Leendertz F."/>
            <person name="Hakenbeck R."/>
        </authorList>
    </citation>
    <scope>NUCLEOTIDE SEQUENCE [LARGE SCALE GENOMIC DNA]</scope>
    <source>
        <strain evidence="14 15">DD24</strain>
    </source>
</reference>
<protein>
    <submittedName>
        <fullName evidence="14">Peptidoglycan N-acetylglucosamine deacetylase</fullName>
    </submittedName>
</protein>
<dbReference type="GO" id="GO:0005975">
    <property type="term" value="P:carbohydrate metabolic process"/>
    <property type="evidence" value="ECO:0007669"/>
    <property type="project" value="InterPro"/>
</dbReference>
<dbReference type="PANTHER" id="PTHR10587:SF133">
    <property type="entry name" value="CHITIN DEACETYLASE 1-RELATED"/>
    <property type="match status" value="1"/>
</dbReference>
<feature type="binding site" evidence="9">
    <location>
        <position position="401"/>
    </location>
    <ligand>
        <name>substrate</name>
    </ligand>
</feature>
<feature type="site" description="Raises pKa of active site His" evidence="11">
    <location>
        <position position="425"/>
    </location>
</feature>
<keyword evidence="7 12" id="KW-0472">Membrane</keyword>
<feature type="domain" description="NodB homology" evidence="13">
    <location>
        <begin position="302"/>
        <end position="476"/>
    </location>
</feature>
<evidence type="ECO:0000256" key="9">
    <source>
        <dbReference type="PIRSR" id="PIRSR037479-2"/>
    </source>
</evidence>
<dbReference type="SUPFAM" id="SSF88713">
    <property type="entry name" value="Glycoside hydrolase/deacetylase"/>
    <property type="match status" value="1"/>
</dbReference>
<evidence type="ECO:0000313" key="14">
    <source>
        <dbReference type="EMBL" id="KXU04512.1"/>
    </source>
</evidence>
<dbReference type="InterPro" id="IPR002509">
    <property type="entry name" value="NODB_dom"/>
</dbReference>
<dbReference type="InterPro" id="IPR054897">
    <property type="entry name" value="GlcNAc_deacetylase"/>
</dbReference>
<keyword evidence="6 12" id="KW-1133">Transmembrane helix</keyword>
<feature type="binding site" evidence="10">
    <location>
        <position position="310"/>
    </location>
    <ligand>
        <name>Zn(2+)</name>
        <dbReference type="ChEBI" id="CHEBI:29105"/>
    </ligand>
</feature>
<dbReference type="SUPFAM" id="SSF144015">
    <property type="entry name" value="Peptidoglycan deacetylase N-terminal noncatalytic region"/>
    <property type="match status" value="1"/>
</dbReference>
<evidence type="ECO:0000256" key="3">
    <source>
        <dbReference type="ARBA" id="ARBA00022692"/>
    </source>
</evidence>
<dbReference type="AlphaFoldDB" id="A0A139QPW5"/>
<dbReference type="NCBIfam" id="NF045820">
    <property type="entry name" value="PgAcgDacpgdA_Strep"/>
    <property type="match status" value="1"/>
</dbReference>
<evidence type="ECO:0000256" key="6">
    <source>
        <dbReference type="ARBA" id="ARBA00022989"/>
    </source>
</evidence>
<evidence type="ECO:0000256" key="5">
    <source>
        <dbReference type="ARBA" id="ARBA00022801"/>
    </source>
</evidence>
<evidence type="ECO:0000256" key="10">
    <source>
        <dbReference type="PIRSR" id="PIRSR037479-3"/>
    </source>
</evidence>
<feature type="binding site" evidence="10">
    <location>
        <position position="364"/>
    </location>
    <ligand>
        <name>Zn(2+)</name>
        <dbReference type="ChEBI" id="CHEBI:29105"/>
    </ligand>
</feature>
<comment type="caution">
    <text evidence="14">The sequence shown here is derived from an EMBL/GenBank/DDBJ whole genome shotgun (WGS) entry which is preliminary data.</text>
</comment>
<evidence type="ECO:0000256" key="12">
    <source>
        <dbReference type="SAM" id="Phobius"/>
    </source>
</evidence>
<dbReference type="EMBL" id="LQZB01000130">
    <property type="protein sequence ID" value="KXU04512.1"/>
    <property type="molecule type" value="Genomic_DNA"/>
</dbReference>
<dbReference type="PANTHER" id="PTHR10587">
    <property type="entry name" value="GLYCOSYL TRANSFERASE-RELATED"/>
    <property type="match status" value="1"/>
</dbReference>
<dbReference type="InterPro" id="IPR017219">
    <property type="entry name" value="Peptidoglycan_deacetylase"/>
</dbReference>
<evidence type="ECO:0000256" key="2">
    <source>
        <dbReference type="ARBA" id="ARBA00022475"/>
    </source>
</evidence>
<dbReference type="GO" id="GO:0005886">
    <property type="term" value="C:plasma membrane"/>
    <property type="evidence" value="ECO:0007669"/>
    <property type="project" value="UniProtKB-SubCell"/>
</dbReference>
<dbReference type="PROSITE" id="PS51677">
    <property type="entry name" value="NODB"/>
    <property type="match status" value="1"/>
</dbReference>
<dbReference type="PIRSF" id="PIRSF037479">
    <property type="entry name" value="PG_GlcNAc_deacetylase"/>
    <property type="match status" value="1"/>
</dbReference>
<accession>A0A139QPW5</accession>
<feature type="binding site" evidence="10">
    <location>
        <position position="360"/>
    </location>
    <ligand>
        <name>Zn(2+)</name>
        <dbReference type="ChEBI" id="CHEBI:29105"/>
    </ligand>
</feature>
<keyword evidence="5" id="KW-0378">Hydrolase</keyword>
<dbReference type="Pfam" id="PF18627">
    <property type="entry name" value="PgdA_N"/>
    <property type="match status" value="1"/>
</dbReference>
<keyword evidence="3 12" id="KW-0812">Transmembrane</keyword>
<dbReference type="PATRIC" id="fig|1303.84.peg.1347"/>